<evidence type="ECO:0000256" key="1">
    <source>
        <dbReference type="ARBA" id="ARBA00007174"/>
    </source>
</evidence>
<dbReference type="InterPro" id="IPR011057">
    <property type="entry name" value="Mss4-like_sf"/>
</dbReference>
<gene>
    <name evidence="6" type="primary">Acey_s0074.g811</name>
    <name evidence="6" type="synonym">Acey-F44E2.6</name>
    <name evidence="6" type="ORF">Y032_0074g811</name>
</gene>
<evidence type="ECO:0000259" key="5">
    <source>
        <dbReference type="PROSITE" id="PS51790"/>
    </source>
</evidence>
<comment type="caution">
    <text evidence="6">The sequence shown here is derived from an EMBL/GenBank/DDBJ whole genome shotgun (WGS) entry which is preliminary data.</text>
</comment>
<evidence type="ECO:0000256" key="4">
    <source>
        <dbReference type="ARBA" id="ARBA00048488"/>
    </source>
</evidence>
<evidence type="ECO:0000256" key="2">
    <source>
        <dbReference type="ARBA" id="ARBA00012499"/>
    </source>
</evidence>
<evidence type="ECO:0000313" key="6">
    <source>
        <dbReference type="EMBL" id="EYC06636.1"/>
    </source>
</evidence>
<proteinExistence type="inferred from homology"/>
<dbReference type="GO" id="GO:0030091">
    <property type="term" value="P:protein repair"/>
    <property type="evidence" value="ECO:0007669"/>
    <property type="project" value="InterPro"/>
</dbReference>
<organism evidence="6 7">
    <name type="scientific">Ancylostoma ceylanicum</name>
    <dbReference type="NCBI Taxonomy" id="53326"/>
    <lineage>
        <taxon>Eukaryota</taxon>
        <taxon>Metazoa</taxon>
        <taxon>Ecdysozoa</taxon>
        <taxon>Nematoda</taxon>
        <taxon>Chromadorea</taxon>
        <taxon>Rhabditida</taxon>
        <taxon>Rhabditina</taxon>
        <taxon>Rhabditomorpha</taxon>
        <taxon>Strongyloidea</taxon>
        <taxon>Ancylostomatidae</taxon>
        <taxon>Ancylostomatinae</taxon>
        <taxon>Ancylostoma</taxon>
    </lineage>
</organism>
<keyword evidence="3" id="KW-0560">Oxidoreductase</keyword>
<dbReference type="Gene3D" id="2.170.150.20">
    <property type="entry name" value="Peptide methionine sulfoxide reductase"/>
    <property type="match status" value="1"/>
</dbReference>
<dbReference type="SUPFAM" id="SSF51316">
    <property type="entry name" value="Mss4-like"/>
    <property type="match status" value="1"/>
</dbReference>
<dbReference type="EC" id="1.8.4.12" evidence="2"/>
<dbReference type="OrthoDB" id="44061at2759"/>
<dbReference type="PANTHER" id="PTHR10173:SF52">
    <property type="entry name" value="METHIONINE-R-SULFOXIDE REDUCTASE B1"/>
    <property type="match status" value="1"/>
</dbReference>
<dbReference type="InterPro" id="IPR002579">
    <property type="entry name" value="Met_Sox_Rdtase_MsrB_dom"/>
</dbReference>
<dbReference type="GO" id="GO:0005737">
    <property type="term" value="C:cytoplasm"/>
    <property type="evidence" value="ECO:0007669"/>
    <property type="project" value="TreeGrafter"/>
</dbReference>
<dbReference type="InterPro" id="IPR028427">
    <property type="entry name" value="Met_Sox_Rdtase_MsrB"/>
</dbReference>
<sequence length="224" mass="25556">MFSICLRRIIPYRQGAAATIGNIVRTMSSGKHGPDDVAIKKLGDVKDPKQVSEEEWKKVLPAETFEVARNAGTEPPYSGAYDKFFEKGRYVCVCCGAELFNSDSKYWAGCGWPAFSKSVDNDMNIIRIEDNSLGMKRTEVRCKKVSMFSVIFGFNQINHVKNVIIPCNLETYPIYLTMRGKLHIYKFPLVFIHSAIQCNSPHPCVHFLMQVLWCFDEKQRVLEI</sequence>
<keyword evidence="7" id="KW-1185">Reference proteome</keyword>
<dbReference type="PANTHER" id="PTHR10173">
    <property type="entry name" value="METHIONINE SULFOXIDE REDUCTASE"/>
    <property type="match status" value="1"/>
</dbReference>
<comment type="similarity">
    <text evidence="1">Belongs to the MsrB Met sulfoxide reductase family.</text>
</comment>
<dbReference type="GO" id="GO:0006979">
    <property type="term" value="P:response to oxidative stress"/>
    <property type="evidence" value="ECO:0007669"/>
    <property type="project" value="InterPro"/>
</dbReference>
<dbReference type="Pfam" id="PF01641">
    <property type="entry name" value="SelR"/>
    <property type="match status" value="1"/>
</dbReference>
<dbReference type="GO" id="GO:0033743">
    <property type="term" value="F:peptide-methionine (R)-S-oxide reductase activity"/>
    <property type="evidence" value="ECO:0007669"/>
    <property type="project" value="UniProtKB-EC"/>
</dbReference>
<protein>
    <recommendedName>
        <fullName evidence="2">peptide-methionine (R)-S-oxide reductase</fullName>
        <ecNumber evidence="2">1.8.4.12</ecNumber>
    </recommendedName>
</protein>
<dbReference type="Proteomes" id="UP000024635">
    <property type="component" value="Unassembled WGS sequence"/>
</dbReference>
<dbReference type="EMBL" id="JARK01001410">
    <property type="protein sequence ID" value="EYC06636.1"/>
    <property type="molecule type" value="Genomic_DNA"/>
</dbReference>
<reference evidence="7" key="1">
    <citation type="journal article" date="2015" name="Nat. Genet.">
        <title>The genome and transcriptome of the zoonotic hookworm Ancylostoma ceylanicum identify infection-specific gene families.</title>
        <authorList>
            <person name="Schwarz E.M."/>
            <person name="Hu Y."/>
            <person name="Antoshechkin I."/>
            <person name="Miller M.M."/>
            <person name="Sternberg P.W."/>
            <person name="Aroian R.V."/>
        </authorList>
    </citation>
    <scope>NUCLEOTIDE SEQUENCE</scope>
    <source>
        <strain evidence="7">HY135</strain>
    </source>
</reference>
<evidence type="ECO:0000313" key="7">
    <source>
        <dbReference type="Proteomes" id="UP000024635"/>
    </source>
</evidence>
<dbReference type="AlphaFoldDB" id="A0A016TV68"/>
<accession>A0A016TV68</accession>
<evidence type="ECO:0000256" key="3">
    <source>
        <dbReference type="ARBA" id="ARBA00023002"/>
    </source>
</evidence>
<feature type="domain" description="MsrB" evidence="5">
    <location>
        <begin position="53"/>
        <end position="144"/>
    </location>
</feature>
<comment type="catalytic activity">
    <reaction evidence="4">
        <text>L-methionyl-[protein] + [thioredoxin]-disulfide + H2O = L-methionyl-(R)-S-oxide-[protein] + [thioredoxin]-dithiol</text>
        <dbReference type="Rhea" id="RHEA:24164"/>
        <dbReference type="Rhea" id="RHEA-COMP:10698"/>
        <dbReference type="Rhea" id="RHEA-COMP:10700"/>
        <dbReference type="Rhea" id="RHEA-COMP:12313"/>
        <dbReference type="Rhea" id="RHEA-COMP:12314"/>
        <dbReference type="ChEBI" id="CHEBI:15377"/>
        <dbReference type="ChEBI" id="CHEBI:16044"/>
        <dbReference type="ChEBI" id="CHEBI:29950"/>
        <dbReference type="ChEBI" id="CHEBI:45764"/>
        <dbReference type="ChEBI" id="CHEBI:50058"/>
        <dbReference type="EC" id="1.8.4.12"/>
    </reaction>
</comment>
<name>A0A016TV68_9BILA</name>
<dbReference type="PROSITE" id="PS51790">
    <property type="entry name" value="MSRB"/>
    <property type="match status" value="1"/>
</dbReference>